<gene>
    <name evidence="2" type="ORF">MSIBF_A1100003</name>
</gene>
<evidence type="ECO:0000256" key="1">
    <source>
        <dbReference type="SAM" id="Phobius"/>
    </source>
</evidence>
<dbReference type="AlphaFoldDB" id="A0A098E7Y1"/>
<accession>A0A098E7Y1</accession>
<keyword evidence="1" id="KW-0472">Membrane</keyword>
<evidence type="ECO:0000313" key="2">
    <source>
        <dbReference type="EMBL" id="CEG11075.1"/>
    </source>
</evidence>
<sequence length="231" mass="26186">MNSKFLVKGGIYYIYYIYIYMIMTSLFLNSGFSGKERKTKTVTRNKTRFLVWLFVIFGILTSLHGVFAYDPYLGTVTYSNNQICAYVYTDHTVKVGMTTIIKTNIINAKVYLDDSLVGTTYLLSLGGYGYETNDIPSENHYEIFYHVNGFYIGFSEGFENLVNGIDYLIENPGDALREIGDAITHPGETVNKILTPIKNDWNNGEYGKVAGKVVFEVALHLAIDLLIFLME</sequence>
<protein>
    <submittedName>
        <fullName evidence="2">Uncharacterized protein</fullName>
    </submittedName>
</protein>
<dbReference type="EMBL" id="CCXY01000014">
    <property type="protein sequence ID" value="CEG11075.1"/>
    <property type="molecule type" value="Genomic_DNA"/>
</dbReference>
<feature type="transmembrane region" description="Helical" evidence="1">
    <location>
        <begin position="12"/>
        <end position="28"/>
    </location>
</feature>
<name>A0A098E7Y1_9ZZZZ</name>
<keyword evidence="1" id="KW-1133">Transmembrane helix</keyword>
<feature type="transmembrane region" description="Helical" evidence="1">
    <location>
        <begin position="49"/>
        <end position="69"/>
    </location>
</feature>
<reference evidence="2" key="1">
    <citation type="submission" date="2014-09" db="EMBL/GenBank/DDBJ databases">
        <authorList>
            <person name="Probst J Alexander"/>
        </authorList>
    </citation>
    <scope>NUCLEOTIDE SEQUENCE</scope>
</reference>
<organism evidence="2">
    <name type="scientific">groundwater metagenome</name>
    <dbReference type="NCBI Taxonomy" id="717931"/>
    <lineage>
        <taxon>unclassified sequences</taxon>
        <taxon>metagenomes</taxon>
        <taxon>ecological metagenomes</taxon>
    </lineage>
</organism>
<proteinExistence type="predicted"/>
<keyword evidence="1" id="KW-0812">Transmembrane</keyword>